<protein>
    <submittedName>
        <fullName evidence="1">Uncharacterized protein</fullName>
    </submittedName>
</protein>
<organism evidence="1">
    <name type="scientific">marine sediment metagenome</name>
    <dbReference type="NCBI Taxonomy" id="412755"/>
    <lineage>
        <taxon>unclassified sequences</taxon>
        <taxon>metagenomes</taxon>
        <taxon>ecological metagenomes</taxon>
    </lineage>
</organism>
<dbReference type="AlphaFoldDB" id="A0A0F8WVH6"/>
<sequence length="361" mass="39638">LDPDNFNRPIAHYWINGTTGDISISSHNDDSYRVLRQRLMVINILAVYDTGNNLISTGPSNVIAYRGYTLELNVSYIRTDLTPVNSSGFTVYYNQSLNAIVQIGSGTTILATGNQVFNTTLSGAGTIYPGSAQLYAEPTDPLFNSTNTFFQPFNFRIKATPTIVFDIPSTNVSDSDTLRDGDVITISGELRDEIGLLISDTNYLNTTLDELISNILVYGTNQDQSVNHSGTVSTNLTALGNFVISYTIPNGFANENITLRIELNSIVSIPSFDSLNTFVQTVFTYQFVNLSVLLDSDTGGAPFPVSYTFLSNDSTYNIDGSLLDYYAIISFDDNYGRPLQNYSYILYDNTSTSIPITTNSA</sequence>
<accession>A0A0F8WVH6</accession>
<proteinExistence type="predicted"/>
<evidence type="ECO:0000313" key="1">
    <source>
        <dbReference type="EMBL" id="KKK60683.1"/>
    </source>
</evidence>
<name>A0A0F8WVH6_9ZZZZ</name>
<dbReference type="EMBL" id="LAZR01062847">
    <property type="protein sequence ID" value="KKK60683.1"/>
    <property type="molecule type" value="Genomic_DNA"/>
</dbReference>
<feature type="non-terminal residue" evidence="1">
    <location>
        <position position="361"/>
    </location>
</feature>
<comment type="caution">
    <text evidence="1">The sequence shown here is derived from an EMBL/GenBank/DDBJ whole genome shotgun (WGS) entry which is preliminary data.</text>
</comment>
<feature type="non-terminal residue" evidence="1">
    <location>
        <position position="1"/>
    </location>
</feature>
<reference evidence="1" key="1">
    <citation type="journal article" date="2015" name="Nature">
        <title>Complex archaea that bridge the gap between prokaryotes and eukaryotes.</title>
        <authorList>
            <person name="Spang A."/>
            <person name="Saw J.H."/>
            <person name="Jorgensen S.L."/>
            <person name="Zaremba-Niedzwiedzka K."/>
            <person name="Martijn J."/>
            <person name="Lind A.E."/>
            <person name="van Eijk R."/>
            <person name="Schleper C."/>
            <person name="Guy L."/>
            <person name="Ettema T.J."/>
        </authorList>
    </citation>
    <scope>NUCLEOTIDE SEQUENCE</scope>
</reference>
<gene>
    <name evidence="1" type="ORF">LCGC14_3021910</name>
</gene>